<dbReference type="GO" id="GO:0022900">
    <property type="term" value="P:electron transport chain"/>
    <property type="evidence" value="ECO:0007669"/>
    <property type="project" value="InterPro"/>
</dbReference>
<dbReference type="Proteomes" id="UP000196053">
    <property type="component" value="Chromosome I"/>
</dbReference>
<dbReference type="SMART" id="SM00900">
    <property type="entry name" value="FMN_bind"/>
    <property type="match status" value="1"/>
</dbReference>
<dbReference type="InterPro" id="IPR010209">
    <property type="entry name" value="Ion_transpt_RnfG/RsxG"/>
</dbReference>
<evidence type="ECO:0000256" key="2">
    <source>
        <dbReference type="ARBA" id="ARBA00022553"/>
    </source>
</evidence>
<evidence type="ECO:0000256" key="1">
    <source>
        <dbReference type="ARBA" id="ARBA00022448"/>
    </source>
</evidence>
<evidence type="ECO:0000259" key="6">
    <source>
        <dbReference type="SMART" id="SM00900"/>
    </source>
</evidence>
<evidence type="ECO:0000313" key="8">
    <source>
        <dbReference type="Proteomes" id="UP000196053"/>
    </source>
</evidence>
<keyword evidence="8" id="KW-1185">Reference proteome</keyword>
<evidence type="ECO:0000313" key="7">
    <source>
        <dbReference type="EMBL" id="CUH92561.1"/>
    </source>
</evidence>
<reference evidence="8" key="1">
    <citation type="submission" date="2015-09" db="EMBL/GenBank/DDBJ databases">
        <authorList>
            <person name="Wibberg D."/>
        </authorList>
    </citation>
    <scope>NUCLEOTIDE SEQUENCE [LARGE SCALE GENOMIC DNA]</scope>
    <source>
        <strain evidence="8">SD1D</strain>
    </source>
</reference>
<evidence type="ECO:0000256" key="3">
    <source>
        <dbReference type="ARBA" id="ARBA00022630"/>
    </source>
</evidence>
<evidence type="ECO:0000256" key="4">
    <source>
        <dbReference type="ARBA" id="ARBA00022643"/>
    </source>
</evidence>
<keyword evidence="1" id="KW-0813">Transport</keyword>
<keyword evidence="4" id="KW-0288">FMN</keyword>
<keyword evidence="3" id="KW-0285">Flavoprotein</keyword>
<feature type="domain" description="FMN-binding" evidence="6">
    <location>
        <begin position="83"/>
        <end position="326"/>
    </location>
</feature>
<dbReference type="RefSeq" id="WP_058257919.1">
    <property type="nucleotide sequence ID" value="NZ_DUPS01000029.1"/>
</dbReference>
<dbReference type="GO" id="GO:0009055">
    <property type="term" value="F:electron transfer activity"/>
    <property type="evidence" value="ECO:0007669"/>
    <property type="project" value="InterPro"/>
</dbReference>
<gene>
    <name evidence="7" type="ORF">SD1D_1014</name>
</gene>
<dbReference type="OrthoDB" id="384237at2"/>
<proteinExistence type="predicted"/>
<dbReference type="AlphaFoldDB" id="A0A0K8J4G5"/>
<dbReference type="Pfam" id="PF04205">
    <property type="entry name" value="FMN_bind"/>
    <property type="match status" value="2"/>
</dbReference>
<dbReference type="EMBL" id="LN879430">
    <property type="protein sequence ID" value="CUH92561.1"/>
    <property type="molecule type" value="Genomic_DNA"/>
</dbReference>
<keyword evidence="2" id="KW-0597">Phosphoprotein</keyword>
<dbReference type="GO" id="GO:0005886">
    <property type="term" value="C:plasma membrane"/>
    <property type="evidence" value="ECO:0007669"/>
    <property type="project" value="InterPro"/>
</dbReference>
<keyword evidence="5" id="KW-0249">Electron transport</keyword>
<organism evidence="7 8">
    <name type="scientific">Herbinix luporum</name>
    <dbReference type="NCBI Taxonomy" id="1679721"/>
    <lineage>
        <taxon>Bacteria</taxon>
        <taxon>Bacillati</taxon>
        <taxon>Bacillota</taxon>
        <taxon>Clostridia</taxon>
        <taxon>Lachnospirales</taxon>
        <taxon>Lachnospiraceae</taxon>
        <taxon>Herbinix</taxon>
    </lineage>
</organism>
<name>A0A0K8J4G5_9FIRM</name>
<evidence type="ECO:0000256" key="5">
    <source>
        <dbReference type="ARBA" id="ARBA00022982"/>
    </source>
</evidence>
<sequence length="331" mass="35490">MKDNRLKGIIALAVVTVLAFGIIYGSKILVKDEANNQKDVGQNDENLPGSIDVSGAEGIVSAREITDDAGNITAYSVVAEATGFATKPVTMEVVFENDAKTIKELKVVSHAETPGYGQKMEEESFLNQFKGISAPIYLRGKAPVADTSNQDVTAPTQEGYQDGIYRVEADEVDNKGYLYMLTIKVEEGKITSLVFDSMNREGEYKSYLSTVGEYVMTDDGPTWKEQADALANYVLEKQSIDGLTVDENGKTDVVSGVSISINNFLDLAKKALQMAKTGEGAESTGSDEAGYVDGDSGEVGEIDGISGATVTSNAIIKLVNNAYDFISDYAK</sequence>
<dbReference type="PANTHER" id="PTHR36118:SF1">
    <property type="entry name" value="ION-TRANSLOCATING OXIDOREDUCTASE COMPLEX SUBUNIT G"/>
    <property type="match status" value="1"/>
</dbReference>
<dbReference type="Gene3D" id="3.90.1010.20">
    <property type="match status" value="1"/>
</dbReference>
<accession>A0A0K8J4G5</accession>
<dbReference type="KEGG" id="hsd:SD1D_1014"/>
<protein>
    <recommendedName>
        <fullName evidence="6">FMN-binding domain-containing protein</fullName>
    </recommendedName>
</protein>
<dbReference type="PANTHER" id="PTHR36118">
    <property type="entry name" value="ION-TRANSLOCATING OXIDOREDUCTASE COMPLEX SUBUNIT G"/>
    <property type="match status" value="1"/>
</dbReference>
<dbReference type="InterPro" id="IPR007329">
    <property type="entry name" value="FMN-bd"/>
</dbReference>
<dbReference type="GO" id="GO:0010181">
    <property type="term" value="F:FMN binding"/>
    <property type="evidence" value="ECO:0007669"/>
    <property type="project" value="InterPro"/>
</dbReference>